<name>A0A6J2VP91_CHACN</name>
<evidence type="ECO:0000256" key="2">
    <source>
        <dbReference type="ARBA" id="ARBA00022525"/>
    </source>
</evidence>
<evidence type="ECO:0000256" key="7">
    <source>
        <dbReference type="SAM" id="Phobius"/>
    </source>
</evidence>
<dbReference type="GeneID" id="115815058"/>
<feature type="compositionally biased region" description="Polar residues" evidence="6">
    <location>
        <begin position="169"/>
        <end position="180"/>
    </location>
</feature>
<keyword evidence="4" id="KW-0732">Signal</keyword>
<keyword evidence="7" id="KW-0472">Membrane</keyword>
<keyword evidence="7" id="KW-0812">Transmembrane</keyword>
<evidence type="ECO:0000256" key="3">
    <source>
        <dbReference type="ARBA" id="ARBA00022530"/>
    </source>
</evidence>
<feature type="region of interest" description="Disordered" evidence="6">
    <location>
        <begin position="314"/>
        <end position="337"/>
    </location>
</feature>
<keyword evidence="5" id="KW-1015">Disulfide bond</keyword>
<organism evidence="9 10">
    <name type="scientific">Chanos chanos</name>
    <name type="common">Milkfish</name>
    <name type="synonym">Mugil chanos</name>
    <dbReference type="NCBI Taxonomy" id="29144"/>
    <lineage>
        <taxon>Eukaryota</taxon>
        <taxon>Metazoa</taxon>
        <taxon>Chordata</taxon>
        <taxon>Craniata</taxon>
        <taxon>Vertebrata</taxon>
        <taxon>Euteleostomi</taxon>
        <taxon>Actinopterygii</taxon>
        <taxon>Neopterygii</taxon>
        <taxon>Teleostei</taxon>
        <taxon>Ostariophysi</taxon>
        <taxon>Gonorynchiformes</taxon>
        <taxon>Chanidae</taxon>
        <taxon>Chanos</taxon>
    </lineage>
</organism>
<dbReference type="InterPro" id="IPR008160">
    <property type="entry name" value="Collagen"/>
</dbReference>
<feature type="compositionally biased region" description="Pro residues" evidence="6">
    <location>
        <begin position="447"/>
        <end position="457"/>
    </location>
</feature>
<feature type="transmembrane region" description="Helical" evidence="7">
    <location>
        <begin position="6"/>
        <end position="27"/>
    </location>
</feature>
<feature type="region of interest" description="Disordered" evidence="6">
    <location>
        <begin position="444"/>
        <end position="518"/>
    </location>
</feature>
<dbReference type="InParanoid" id="A0A6J2VP91"/>
<feature type="domain" description="EMI" evidence="8">
    <location>
        <begin position="54"/>
        <end position="130"/>
    </location>
</feature>
<evidence type="ECO:0000313" key="9">
    <source>
        <dbReference type="Proteomes" id="UP000504632"/>
    </source>
</evidence>
<evidence type="ECO:0000256" key="5">
    <source>
        <dbReference type="ARBA" id="ARBA00023157"/>
    </source>
</evidence>
<dbReference type="AlphaFoldDB" id="A0A6J2VP91"/>
<keyword evidence="3" id="KW-0272">Extracellular matrix</keyword>
<feature type="compositionally biased region" description="Pro residues" evidence="6">
    <location>
        <begin position="244"/>
        <end position="253"/>
    </location>
</feature>
<evidence type="ECO:0000313" key="10">
    <source>
        <dbReference type="RefSeq" id="XP_030633887.1"/>
    </source>
</evidence>
<feature type="compositionally biased region" description="Basic and acidic residues" evidence="6">
    <location>
        <begin position="322"/>
        <end position="337"/>
    </location>
</feature>
<dbReference type="PANTHER" id="PTHR15427">
    <property type="entry name" value="EMILIN ELASTIN MICROFIBRIL INTERFACE-LOCATED PROTEIN ELASTIN MICROFIBRIL INTERFACER"/>
    <property type="match status" value="1"/>
</dbReference>
<keyword evidence="9" id="KW-1185">Reference proteome</keyword>
<dbReference type="PROSITE" id="PS51041">
    <property type="entry name" value="EMI"/>
    <property type="match status" value="1"/>
</dbReference>
<evidence type="ECO:0000256" key="4">
    <source>
        <dbReference type="ARBA" id="ARBA00022729"/>
    </source>
</evidence>
<dbReference type="Pfam" id="PF07546">
    <property type="entry name" value="EMI"/>
    <property type="match status" value="1"/>
</dbReference>
<sequence>MGPTAVLYGLFLWICSIGLSVGTGFIYQFPGLTLQHVSTEQSVGPPAAGSNTQRRNWCQYTVSKTVTCQVHNGTETTVQRVFQSCRWPGPCAKLISYRTLVRPTYKVTYRQVTVLEWRCCPGFLGSDCSEECMNCTNYSDMNSRLDVIETKIKLLEEAGPLSPPISSLPEGSSDNEVDTPNPTPIGSPPFWQPGVRGPPGPVGPPGVPGSSGPPGPAGERGLPGLPGSIGPKGERGFPGEIGLPGPPGPPGAPGPFSSIPLRGDQGAAEVCSKPVLVELLLIRQLARCWPGRGPPSAGCKSALICKLAAQQSAFGNRGAGSRPKEQQRVKRQGRDAHPQGLWRQAVGAPEIGSRGTVCWVQLPPVVSSSWGEQQEEGGGVYRFVNPTDEKCASSPVPSYQRSAMNLMTASLGGHDKHSSSMPPEPFSSPLFYVGLIDCINKDRVPSLPGPAGPPGSPGLPGLPGQDAESGLSGKTGEPGPKGDPGERGPPGLTGEQGQPGPVGSKGQKGEPGENLPESEAVQQLREALKILAERVLILEHMIGIHENPVEPGSGLDSVPDPLPLPVVKIKRAEPVQLSSFLQSHTLLAGEDRKRSG</sequence>
<evidence type="ECO:0000256" key="1">
    <source>
        <dbReference type="ARBA" id="ARBA00004498"/>
    </source>
</evidence>
<dbReference type="Pfam" id="PF01391">
    <property type="entry name" value="Collagen"/>
    <property type="match status" value="2"/>
</dbReference>
<dbReference type="RefSeq" id="XP_030633887.1">
    <property type="nucleotide sequence ID" value="XM_030778027.1"/>
</dbReference>
<dbReference type="PANTHER" id="PTHR15427:SF23">
    <property type="entry name" value="EMI DOMAIN-CONTAINING PROTEIN 1"/>
    <property type="match status" value="1"/>
</dbReference>
<gene>
    <name evidence="10" type="primary">LOC115815058</name>
</gene>
<protein>
    <submittedName>
        <fullName evidence="10">Collagen alpha-1(XXVI) chain-like</fullName>
    </submittedName>
</protein>
<keyword evidence="7" id="KW-1133">Transmembrane helix</keyword>
<comment type="subcellular location">
    <subcellularLocation>
        <location evidence="1">Secreted</location>
        <location evidence="1">Extracellular space</location>
        <location evidence="1">Extracellular matrix</location>
    </subcellularLocation>
</comment>
<dbReference type="Proteomes" id="UP000504632">
    <property type="component" value="Chromosome 6"/>
</dbReference>
<evidence type="ECO:0000256" key="6">
    <source>
        <dbReference type="SAM" id="MobiDB-lite"/>
    </source>
</evidence>
<dbReference type="GO" id="GO:0005576">
    <property type="term" value="C:extracellular region"/>
    <property type="evidence" value="ECO:0007669"/>
    <property type="project" value="UniProtKB-SubCell"/>
</dbReference>
<evidence type="ECO:0000259" key="8">
    <source>
        <dbReference type="PROSITE" id="PS51041"/>
    </source>
</evidence>
<accession>A0A6J2VP91</accession>
<keyword evidence="2" id="KW-0964">Secreted</keyword>
<dbReference type="OrthoDB" id="9837521at2759"/>
<dbReference type="InterPro" id="IPR011489">
    <property type="entry name" value="EMI_domain"/>
</dbReference>
<reference evidence="10" key="1">
    <citation type="submission" date="2025-08" db="UniProtKB">
        <authorList>
            <consortium name="RefSeq"/>
        </authorList>
    </citation>
    <scope>IDENTIFICATION</scope>
</reference>
<feature type="region of interest" description="Disordered" evidence="6">
    <location>
        <begin position="159"/>
        <end position="259"/>
    </location>
</feature>
<feature type="compositionally biased region" description="Pro residues" evidence="6">
    <location>
        <begin position="181"/>
        <end position="216"/>
    </location>
</feature>
<proteinExistence type="predicted"/>
<dbReference type="InterPro" id="IPR050392">
    <property type="entry name" value="Collagen/C1q_domain"/>
</dbReference>